<evidence type="ECO:0000313" key="3">
    <source>
        <dbReference type="Proteomes" id="UP000247591"/>
    </source>
</evidence>
<dbReference type="EMBL" id="QJSP01000004">
    <property type="protein sequence ID" value="PYE18717.1"/>
    <property type="molecule type" value="Genomic_DNA"/>
</dbReference>
<keyword evidence="3" id="KW-1185">Reference proteome</keyword>
<feature type="transmembrane region" description="Helical" evidence="1">
    <location>
        <begin position="108"/>
        <end position="127"/>
    </location>
</feature>
<feature type="transmembrane region" description="Helical" evidence="1">
    <location>
        <begin position="177"/>
        <end position="197"/>
    </location>
</feature>
<keyword evidence="1" id="KW-1133">Transmembrane helix</keyword>
<gene>
    <name evidence="2" type="ORF">DFR67_104299</name>
</gene>
<evidence type="ECO:0000313" key="2">
    <source>
        <dbReference type="EMBL" id="PYE18717.1"/>
    </source>
</evidence>
<feature type="transmembrane region" description="Helical" evidence="1">
    <location>
        <begin position="147"/>
        <end position="170"/>
    </location>
</feature>
<dbReference type="AlphaFoldDB" id="A0A318RN17"/>
<comment type="caution">
    <text evidence="2">The sequence shown here is derived from an EMBL/GenBank/DDBJ whole genome shotgun (WGS) entry which is preliminary data.</text>
</comment>
<dbReference type="RefSeq" id="WP_110469145.1">
    <property type="nucleotide sequence ID" value="NZ_QJSP01000004.1"/>
</dbReference>
<keyword evidence="1" id="KW-0472">Membrane</keyword>
<sequence>MRDALGALAWIGVVLAVLVALRGGWYRHATTISFGVCMAFYSLTGENYISLIPVDGVRDPLNTSERIWGATSAVIAGCALMGALMAIRRKSRDPDGDEWTDPDLHQRLMMLVLGAAGSVAIINLTLVHSTFAPSTDFLADYGNIFNVVLYEAVFSIWIGLPAGFLAWTVVRSELGKLRFIVGIGGIFAVAWSVWKIIGTGLVWAADVHIAENSPVSVALGLLALSFCMVGTLLLGLEAAFRVWRAGRTYRTARALEDRRLRHRTGEEAA</sequence>
<keyword evidence="1" id="KW-0812">Transmembrane</keyword>
<name>A0A318RN17_WILLI</name>
<feature type="transmembrane region" description="Helical" evidence="1">
    <location>
        <begin position="217"/>
        <end position="240"/>
    </location>
</feature>
<proteinExistence type="predicted"/>
<reference evidence="2 3" key="1">
    <citation type="submission" date="2018-06" db="EMBL/GenBank/DDBJ databases">
        <title>Genomic Encyclopedia of Type Strains, Phase IV (KMG-IV): sequencing the most valuable type-strain genomes for metagenomic binning, comparative biology and taxonomic classification.</title>
        <authorList>
            <person name="Goeker M."/>
        </authorList>
    </citation>
    <scope>NUCLEOTIDE SEQUENCE [LARGE SCALE GENOMIC DNA]</scope>
    <source>
        <strain evidence="2 3">DSM 45521</strain>
    </source>
</reference>
<organism evidence="2 3">
    <name type="scientific">Williamsia limnetica</name>
    <dbReference type="NCBI Taxonomy" id="882452"/>
    <lineage>
        <taxon>Bacteria</taxon>
        <taxon>Bacillati</taxon>
        <taxon>Actinomycetota</taxon>
        <taxon>Actinomycetes</taxon>
        <taxon>Mycobacteriales</taxon>
        <taxon>Nocardiaceae</taxon>
        <taxon>Williamsia</taxon>
    </lineage>
</organism>
<evidence type="ECO:0000256" key="1">
    <source>
        <dbReference type="SAM" id="Phobius"/>
    </source>
</evidence>
<dbReference type="OrthoDB" id="4578657at2"/>
<accession>A0A318RN17</accession>
<feature type="transmembrane region" description="Helical" evidence="1">
    <location>
        <begin position="67"/>
        <end position="87"/>
    </location>
</feature>
<dbReference type="Proteomes" id="UP000247591">
    <property type="component" value="Unassembled WGS sequence"/>
</dbReference>
<protein>
    <submittedName>
        <fullName evidence="2">Uncharacterized protein</fullName>
    </submittedName>
</protein>